<evidence type="ECO:0000313" key="6">
    <source>
        <dbReference type="Proteomes" id="UP000518752"/>
    </source>
</evidence>
<dbReference type="InterPro" id="IPR032465">
    <property type="entry name" value="ACMSD"/>
</dbReference>
<evidence type="ECO:0000313" key="5">
    <source>
        <dbReference type="EMBL" id="KAF5390686.1"/>
    </source>
</evidence>
<dbReference type="GO" id="GO:0016831">
    <property type="term" value="F:carboxy-lyase activity"/>
    <property type="evidence" value="ECO:0007669"/>
    <property type="project" value="UniProtKB-KW"/>
</dbReference>
<evidence type="ECO:0000256" key="2">
    <source>
        <dbReference type="ARBA" id="ARBA00023239"/>
    </source>
</evidence>
<keyword evidence="6" id="KW-1185">Reference proteome</keyword>
<comment type="similarity">
    <text evidence="3">Belongs to the metallo-dependent hydrolases superfamily.</text>
</comment>
<proteinExistence type="inferred from homology"/>
<dbReference type="PANTHER" id="PTHR21240:SF28">
    <property type="entry name" value="ISO-OROTATE DECARBOXYLASE (EUROFUNG)"/>
    <property type="match status" value="1"/>
</dbReference>
<evidence type="ECO:0000256" key="3">
    <source>
        <dbReference type="RuleBase" id="RU366045"/>
    </source>
</evidence>
<dbReference type="InterPro" id="IPR032466">
    <property type="entry name" value="Metal_Hydrolase"/>
</dbReference>
<keyword evidence="1 3" id="KW-0210">Decarboxylase</keyword>
<sequence>MTRGRVDVHHHFFPASIQKEKLDPRTGFRTPPENLPWTPQLSLKFMDEAGIDTAILSLPALASGSIGDANRTLARQMNRDMARIRDEHPTRFGFFATLPFLQDVRGALAEIAYASDQLKADGVAISSSYGEGPHAKYVGDRLYEPIWAELNARRAVVFLHGTQTPSSTPHPNALLGLPIVEVPNETFKAASHLVITGTKCKYPDIQIILAHMGGSTPFLSPRVAVLSNYMGCKLTPEEILAGFKSFYFDTALSSHEVTLSAMQSFVTPDPVSREMANWYTQNLEQFYGKAKDTEEKITFRNALNLFPRLQG</sequence>
<feature type="domain" description="Amidohydrolase-related" evidence="4">
    <location>
        <begin position="6"/>
        <end position="216"/>
    </location>
</feature>
<dbReference type="PANTHER" id="PTHR21240">
    <property type="entry name" value="2-AMINO-3-CARBOXYLMUCONATE-6-SEMIALDEHYDE DECARBOXYLASE"/>
    <property type="match status" value="1"/>
</dbReference>
<dbReference type="EMBL" id="JAACJN010000014">
    <property type="protein sequence ID" value="KAF5390686.1"/>
    <property type="molecule type" value="Genomic_DNA"/>
</dbReference>
<dbReference type="SUPFAM" id="SSF51556">
    <property type="entry name" value="Metallo-dependent hydrolases"/>
    <property type="match status" value="1"/>
</dbReference>
<dbReference type="GO" id="GO:0016787">
    <property type="term" value="F:hydrolase activity"/>
    <property type="evidence" value="ECO:0007669"/>
    <property type="project" value="InterPro"/>
</dbReference>
<dbReference type="InterPro" id="IPR006680">
    <property type="entry name" value="Amidohydro-rel"/>
</dbReference>
<dbReference type="Gene3D" id="3.20.20.140">
    <property type="entry name" value="Metal-dependent hydrolases"/>
    <property type="match status" value="1"/>
</dbReference>
<reference evidence="5 6" key="1">
    <citation type="journal article" date="2020" name="ISME J.">
        <title>Uncovering the hidden diversity of litter-decomposition mechanisms in mushroom-forming fungi.</title>
        <authorList>
            <person name="Floudas D."/>
            <person name="Bentzer J."/>
            <person name="Ahren D."/>
            <person name="Johansson T."/>
            <person name="Persson P."/>
            <person name="Tunlid A."/>
        </authorList>
    </citation>
    <scope>NUCLEOTIDE SEQUENCE [LARGE SCALE GENOMIC DNA]</scope>
    <source>
        <strain evidence="5 6">CBS 406.79</strain>
    </source>
</reference>
<dbReference type="AlphaFoldDB" id="A0A8H5HWL9"/>
<name>A0A8H5HWL9_9AGAR</name>
<dbReference type="Pfam" id="PF04909">
    <property type="entry name" value="Amidohydro_2"/>
    <property type="match status" value="1"/>
</dbReference>
<protein>
    <recommendedName>
        <fullName evidence="4">Amidohydrolase-related domain-containing protein</fullName>
    </recommendedName>
</protein>
<keyword evidence="2 3" id="KW-0456">Lyase</keyword>
<evidence type="ECO:0000259" key="4">
    <source>
        <dbReference type="Pfam" id="PF04909"/>
    </source>
</evidence>
<comment type="caution">
    <text evidence="5">The sequence shown here is derived from an EMBL/GenBank/DDBJ whole genome shotgun (WGS) entry which is preliminary data.</text>
</comment>
<dbReference type="Proteomes" id="UP000518752">
    <property type="component" value="Unassembled WGS sequence"/>
</dbReference>
<dbReference type="OrthoDB" id="2832284at2759"/>
<dbReference type="GO" id="GO:0005737">
    <property type="term" value="C:cytoplasm"/>
    <property type="evidence" value="ECO:0007669"/>
    <property type="project" value="TreeGrafter"/>
</dbReference>
<organism evidence="5 6">
    <name type="scientific">Collybiopsis confluens</name>
    <dbReference type="NCBI Taxonomy" id="2823264"/>
    <lineage>
        <taxon>Eukaryota</taxon>
        <taxon>Fungi</taxon>
        <taxon>Dikarya</taxon>
        <taxon>Basidiomycota</taxon>
        <taxon>Agaricomycotina</taxon>
        <taxon>Agaricomycetes</taxon>
        <taxon>Agaricomycetidae</taxon>
        <taxon>Agaricales</taxon>
        <taxon>Marasmiineae</taxon>
        <taxon>Omphalotaceae</taxon>
        <taxon>Collybiopsis</taxon>
    </lineage>
</organism>
<evidence type="ECO:0000256" key="1">
    <source>
        <dbReference type="ARBA" id="ARBA00022793"/>
    </source>
</evidence>
<dbReference type="GO" id="GO:0019748">
    <property type="term" value="P:secondary metabolic process"/>
    <property type="evidence" value="ECO:0007669"/>
    <property type="project" value="TreeGrafter"/>
</dbReference>
<gene>
    <name evidence="5" type="ORF">D9757_002726</name>
</gene>
<accession>A0A8H5HWL9</accession>